<proteinExistence type="predicted"/>
<dbReference type="Gene3D" id="3.40.50.1820">
    <property type="entry name" value="alpha/beta hydrolase"/>
    <property type="match status" value="1"/>
</dbReference>
<dbReference type="EMBL" id="VTPX01000001">
    <property type="protein sequence ID" value="KAA0020646.1"/>
    <property type="molecule type" value="Genomic_DNA"/>
</dbReference>
<dbReference type="GO" id="GO:0016020">
    <property type="term" value="C:membrane"/>
    <property type="evidence" value="ECO:0007669"/>
    <property type="project" value="TreeGrafter"/>
</dbReference>
<evidence type="ECO:0000259" key="2">
    <source>
        <dbReference type="Pfam" id="PF00561"/>
    </source>
</evidence>
<gene>
    <name evidence="3" type="ORF">F0A16_02310</name>
</gene>
<feature type="domain" description="AB hydrolase-1" evidence="2">
    <location>
        <begin position="22"/>
        <end position="249"/>
    </location>
</feature>
<dbReference type="GO" id="GO:0016787">
    <property type="term" value="F:hydrolase activity"/>
    <property type="evidence" value="ECO:0007669"/>
    <property type="project" value="UniProtKB-KW"/>
</dbReference>
<evidence type="ECO:0000313" key="4">
    <source>
        <dbReference type="Proteomes" id="UP000466024"/>
    </source>
</evidence>
<organism evidence="3 4">
    <name type="scientific">Salinicola corii</name>
    <dbReference type="NCBI Taxonomy" id="2606937"/>
    <lineage>
        <taxon>Bacteria</taxon>
        <taxon>Pseudomonadati</taxon>
        <taxon>Pseudomonadota</taxon>
        <taxon>Gammaproteobacteria</taxon>
        <taxon>Oceanospirillales</taxon>
        <taxon>Halomonadaceae</taxon>
        <taxon>Salinicola</taxon>
    </lineage>
</organism>
<dbReference type="PRINTS" id="PR00111">
    <property type="entry name" value="ABHYDROLASE"/>
</dbReference>
<dbReference type="AlphaFoldDB" id="A0A640WJ12"/>
<keyword evidence="4" id="KW-1185">Reference proteome</keyword>
<dbReference type="InterPro" id="IPR000073">
    <property type="entry name" value="AB_hydrolase_1"/>
</dbReference>
<protein>
    <submittedName>
        <fullName evidence="3">Alpha/beta fold hydrolase</fullName>
    </submittedName>
</protein>
<dbReference type="Pfam" id="PF00561">
    <property type="entry name" value="Abhydrolase_1"/>
    <property type="match status" value="1"/>
</dbReference>
<dbReference type="Proteomes" id="UP000466024">
    <property type="component" value="Unassembled WGS sequence"/>
</dbReference>
<sequence length="268" mass="29243">MPFVETDESKVFFRVDGSGPGLLLLHGTGGNSETNWGPLVGHLTEERTVIRPDYSGSGKTVDDGASLTVSMLASQAIAAADKAGVSQFDLVGFSLGAAVATYIAAEYPDRVRSVILLAGFATNKDTRQILSFELWRDLIHTDREAMARFMLVTGLSPDFLATMDYHTMSKATHEIVETNNWEGMARQVELNLTLDVSEHAQRITQPALVIGCTYDWMVPSPYSRQLADIVPSARYQEIATGHLATIEKPDEVARLVLDFISTSISSSD</sequence>
<comment type="caution">
    <text evidence="3">The sequence shown here is derived from an EMBL/GenBank/DDBJ whole genome shotgun (WGS) entry which is preliminary data.</text>
</comment>
<dbReference type="RefSeq" id="WP_149433765.1">
    <property type="nucleotide sequence ID" value="NZ_VTPX01000001.1"/>
</dbReference>
<dbReference type="PRINTS" id="PR00412">
    <property type="entry name" value="EPOXHYDRLASE"/>
</dbReference>
<accession>A0A640WJ12</accession>
<dbReference type="PANTHER" id="PTHR43798:SF31">
    <property type="entry name" value="AB HYDROLASE SUPERFAMILY PROTEIN YCLE"/>
    <property type="match status" value="1"/>
</dbReference>
<dbReference type="PANTHER" id="PTHR43798">
    <property type="entry name" value="MONOACYLGLYCEROL LIPASE"/>
    <property type="match status" value="1"/>
</dbReference>
<evidence type="ECO:0000313" key="3">
    <source>
        <dbReference type="EMBL" id="KAA0020646.1"/>
    </source>
</evidence>
<dbReference type="InterPro" id="IPR029058">
    <property type="entry name" value="AB_hydrolase_fold"/>
</dbReference>
<reference evidence="3 4" key="1">
    <citation type="submission" date="2019-08" db="EMBL/GenBank/DDBJ databases">
        <title>Bioinformatics analysis of the strain L3 and L5.</title>
        <authorList>
            <person name="Li X."/>
        </authorList>
    </citation>
    <scope>NUCLEOTIDE SEQUENCE [LARGE SCALE GENOMIC DNA]</scope>
    <source>
        <strain evidence="3 4">L3</strain>
    </source>
</reference>
<dbReference type="SUPFAM" id="SSF53474">
    <property type="entry name" value="alpha/beta-Hydrolases"/>
    <property type="match status" value="1"/>
</dbReference>
<name>A0A640WJ12_9GAMM</name>
<dbReference type="InterPro" id="IPR000639">
    <property type="entry name" value="Epox_hydrolase-like"/>
</dbReference>
<evidence type="ECO:0000256" key="1">
    <source>
        <dbReference type="ARBA" id="ARBA00022801"/>
    </source>
</evidence>
<keyword evidence="1 3" id="KW-0378">Hydrolase</keyword>
<dbReference type="InterPro" id="IPR050266">
    <property type="entry name" value="AB_hydrolase_sf"/>
</dbReference>